<dbReference type="Proteomes" id="UP001597399">
    <property type="component" value="Unassembled WGS sequence"/>
</dbReference>
<evidence type="ECO:0000313" key="1">
    <source>
        <dbReference type="EMBL" id="MFD2695425.1"/>
    </source>
</evidence>
<comment type="caution">
    <text evidence="1">The sequence shown here is derived from an EMBL/GenBank/DDBJ whole genome shotgun (WGS) entry which is preliminary data.</text>
</comment>
<keyword evidence="2" id="KW-1185">Reference proteome</keyword>
<reference evidence="2" key="1">
    <citation type="journal article" date="2019" name="Int. J. Syst. Evol. Microbiol.">
        <title>The Global Catalogue of Microorganisms (GCM) 10K type strain sequencing project: providing services to taxonomists for standard genome sequencing and annotation.</title>
        <authorList>
            <consortium name="The Broad Institute Genomics Platform"/>
            <consortium name="The Broad Institute Genome Sequencing Center for Infectious Disease"/>
            <person name="Wu L."/>
            <person name="Ma J."/>
        </authorList>
    </citation>
    <scope>NUCLEOTIDE SEQUENCE [LARGE SCALE GENOMIC DNA]</scope>
    <source>
        <strain evidence="2">TISTR 2466</strain>
    </source>
</reference>
<dbReference type="RefSeq" id="WP_381532835.1">
    <property type="nucleotide sequence ID" value="NZ_JBHUMQ010000046.1"/>
</dbReference>
<gene>
    <name evidence="1" type="ORF">ACFSUE_17635</name>
</gene>
<organism evidence="1 2">
    <name type="scientific">Sporolactobacillus shoreicorticis</name>
    <dbReference type="NCBI Taxonomy" id="1923877"/>
    <lineage>
        <taxon>Bacteria</taxon>
        <taxon>Bacillati</taxon>
        <taxon>Bacillota</taxon>
        <taxon>Bacilli</taxon>
        <taxon>Bacillales</taxon>
        <taxon>Sporolactobacillaceae</taxon>
        <taxon>Sporolactobacillus</taxon>
    </lineage>
</organism>
<dbReference type="EMBL" id="JBHUMQ010000046">
    <property type="protein sequence ID" value="MFD2695425.1"/>
    <property type="molecule type" value="Genomic_DNA"/>
</dbReference>
<sequence>MSKIQSIHRTPRDVLQEFMGKVDDYESIIIVDKKHEDVDVFETGYSYLSTSEAFAHLEMGRASVLRDALIENMD</sequence>
<evidence type="ECO:0000313" key="2">
    <source>
        <dbReference type="Proteomes" id="UP001597399"/>
    </source>
</evidence>
<protein>
    <submittedName>
        <fullName evidence="1">Uncharacterized protein</fullName>
    </submittedName>
</protein>
<name>A0ABW5S6L2_9BACL</name>
<accession>A0ABW5S6L2</accession>
<proteinExistence type="predicted"/>